<gene>
    <name evidence="2" type="ORF">M0R45_011046</name>
</gene>
<reference evidence="2 3" key="1">
    <citation type="journal article" date="2023" name="G3 (Bethesda)">
        <title>A chromosome-length genome assembly and annotation of blackberry (Rubus argutus, cv. 'Hillquist').</title>
        <authorList>
            <person name="Bruna T."/>
            <person name="Aryal R."/>
            <person name="Dudchenko O."/>
            <person name="Sargent D.J."/>
            <person name="Mead D."/>
            <person name="Buti M."/>
            <person name="Cavallini A."/>
            <person name="Hytonen T."/>
            <person name="Andres J."/>
            <person name="Pham M."/>
            <person name="Weisz D."/>
            <person name="Mascagni F."/>
            <person name="Usai G."/>
            <person name="Natali L."/>
            <person name="Bassil N."/>
            <person name="Fernandez G.E."/>
            <person name="Lomsadze A."/>
            <person name="Armour M."/>
            <person name="Olukolu B."/>
            <person name="Poorten T."/>
            <person name="Britton C."/>
            <person name="Davik J."/>
            <person name="Ashrafi H."/>
            <person name="Aiden E.L."/>
            <person name="Borodovsky M."/>
            <person name="Worthington M."/>
        </authorList>
    </citation>
    <scope>NUCLEOTIDE SEQUENCE [LARGE SCALE GENOMIC DNA]</scope>
    <source>
        <strain evidence="2">PI 553951</strain>
    </source>
</reference>
<keyword evidence="3" id="KW-1185">Reference proteome</keyword>
<proteinExistence type="predicted"/>
<feature type="region of interest" description="Disordered" evidence="1">
    <location>
        <begin position="1"/>
        <end position="72"/>
    </location>
</feature>
<name>A0AAW1YAG8_RUBAR</name>
<accession>A0AAW1YAG8</accession>
<organism evidence="2 3">
    <name type="scientific">Rubus argutus</name>
    <name type="common">Southern blackberry</name>
    <dbReference type="NCBI Taxonomy" id="59490"/>
    <lineage>
        <taxon>Eukaryota</taxon>
        <taxon>Viridiplantae</taxon>
        <taxon>Streptophyta</taxon>
        <taxon>Embryophyta</taxon>
        <taxon>Tracheophyta</taxon>
        <taxon>Spermatophyta</taxon>
        <taxon>Magnoliopsida</taxon>
        <taxon>eudicotyledons</taxon>
        <taxon>Gunneridae</taxon>
        <taxon>Pentapetalae</taxon>
        <taxon>rosids</taxon>
        <taxon>fabids</taxon>
        <taxon>Rosales</taxon>
        <taxon>Rosaceae</taxon>
        <taxon>Rosoideae</taxon>
        <taxon>Rosoideae incertae sedis</taxon>
        <taxon>Rubus</taxon>
    </lineage>
</organism>
<comment type="caution">
    <text evidence="2">The sequence shown here is derived from an EMBL/GenBank/DDBJ whole genome shotgun (WGS) entry which is preliminary data.</text>
</comment>
<feature type="region of interest" description="Disordered" evidence="1">
    <location>
        <begin position="104"/>
        <end position="131"/>
    </location>
</feature>
<evidence type="ECO:0000313" key="2">
    <source>
        <dbReference type="EMBL" id="KAK9945535.1"/>
    </source>
</evidence>
<dbReference type="Proteomes" id="UP001457282">
    <property type="component" value="Unassembled WGS sequence"/>
</dbReference>
<feature type="compositionally biased region" description="Low complexity" evidence="1">
    <location>
        <begin position="1"/>
        <end position="13"/>
    </location>
</feature>
<dbReference type="EMBL" id="JBEDUW010000002">
    <property type="protein sequence ID" value="KAK9945535.1"/>
    <property type="molecule type" value="Genomic_DNA"/>
</dbReference>
<evidence type="ECO:0000256" key="1">
    <source>
        <dbReference type="SAM" id="MobiDB-lite"/>
    </source>
</evidence>
<evidence type="ECO:0000313" key="3">
    <source>
        <dbReference type="Proteomes" id="UP001457282"/>
    </source>
</evidence>
<dbReference type="AlphaFoldDB" id="A0AAW1YAG8"/>
<feature type="compositionally biased region" description="Polar residues" evidence="1">
    <location>
        <begin position="26"/>
        <end position="37"/>
    </location>
</feature>
<protein>
    <submittedName>
        <fullName evidence="2">Uncharacterized protein</fullName>
    </submittedName>
</protein>
<sequence>MPPPATFSASFPPLSSPSPKPKLSSVHSRNNTLSTLPRASLASAPLPSFTRNAPSSRKRRRGPKSPKFSSRVVLADLGPSTIREDDKEAQDIVYEAIAAVDGVGTFRSGSDGGGGGLFERSSIDLSKPLEH</sequence>